<keyword evidence="8" id="KW-1185">Reference proteome</keyword>
<evidence type="ECO:0000256" key="1">
    <source>
        <dbReference type="ARBA" id="ARBA00022617"/>
    </source>
</evidence>
<evidence type="ECO:0000256" key="2">
    <source>
        <dbReference type="ARBA" id="ARBA00022723"/>
    </source>
</evidence>
<evidence type="ECO:0000259" key="6">
    <source>
        <dbReference type="PROSITE" id="PS51007"/>
    </source>
</evidence>
<feature type="region of interest" description="Disordered" evidence="5">
    <location>
        <begin position="240"/>
        <end position="317"/>
    </location>
</feature>
<dbReference type="InterPro" id="IPR036909">
    <property type="entry name" value="Cyt_c-like_dom_sf"/>
</dbReference>
<dbReference type="Gene3D" id="1.10.760.10">
    <property type="entry name" value="Cytochrome c-like domain"/>
    <property type="match status" value="1"/>
</dbReference>
<evidence type="ECO:0000313" key="8">
    <source>
        <dbReference type="Proteomes" id="UP001434737"/>
    </source>
</evidence>
<evidence type="ECO:0000256" key="4">
    <source>
        <dbReference type="PROSITE-ProRule" id="PRU00433"/>
    </source>
</evidence>
<dbReference type="RefSeq" id="WP_343352869.1">
    <property type="nucleotide sequence ID" value="NZ_CP145316.1"/>
</dbReference>
<dbReference type="PROSITE" id="PS51007">
    <property type="entry name" value="CYTC"/>
    <property type="match status" value="1"/>
</dbReference>
<organism evidence="7 8">
    <name type="scientific">Helicobacter mastomyrinus</name>
    <dbReference type="NCBI Taxonomy" id="287948"/>
    <lineage>
        <taxon>Bacteria</taxon>
        <taxon>Pseudomonadati</taxon>
        <taxon>Campylobacterota</taxon>
        <taxon>Epsilonproteobacteria</taxon>
        <taxon>Campylobacterales</taxon>
        <taxon>Helicobacteraceae</taxon>
        <taxon>Helicobacter</taxon>
    </lineage>
</organism>
<evidence type="ECO:0000256" key="3">
    <source>
        <dbReference type="ARBA" id="ARBA00023004"/>
    </source>
</evidence>
<dbReference type="Pfam" id="PF00034">
    <property type="entry name" value="Cytochrom_C"/>
    <property type="match status" value="1"/>
</dbReference>
<accession>A0ABZ3F1Q9</accession>
<sequence>MLYIACLCFIPTVLLSKTYDEAVITSLKNGGKLYKKACAQCHGGKGKSIPPGGALHEPIAGMPYAVLESILLGYRQGMGDNGGAKGTMSASLMRFKFTDQDIRDIALYVENLKPKEKTDEQKETYNAALEGYYYQVAAYKGQMPPSILSKIAQYPYIVHMSESKGEILYRYLIGAYAYQDLKKDKQAIEILTKQTHIQRNMKPMIRHVDQTLLLSLVDRAIGLVALAKAKEVFVQQAPIIPDSNTPNKDNTSHNSSTRTLRNKEEQTKQEDISQKNIPTYTNKEDKKVEIKHKKTQEKDSKENAPIKSEPTQLTQEHKNASIRNLFADDEQENAQSASNKKTKNLAKNKDVLTDSKDTELNATIHTDKKADIKESSLPFTSHLKEGYYYIVATYAKEIPPHTLKSIASHQYILYQSNNGEYVYIMIGVYKDRKHMRLHFSQAQKMAESIHIKKGQPKQTPRPARMENGILKEIWH</sequence>
<feature type="domain" description="Cytochrome c" evidence="6">
    <location>
        <begin position="25"/>
        <end position="113"/>
    </location>
</feature>
<dbReference type="SUPFAM" id="SSF46626">
    <property type="entry name" value="Cytochrome c"/>
    <property type="match status" value="1"/>
</dbReference>
<evidence type="ECO:0000313" key="7">
    <source>
        <dbReference type="EMBL" id="XAM17099.1"/>
    </source>
</evidence>
<feature type="compositionally biased region" description="Basic and acidic residues" evidence="5">
    <location>
        <begin position="261"/>
        <end position="273"/>
    </location>
</feature>
<gene>
    <name evidence="7" type="ORF">V3I05_05240</name>
</gene>
<keyword evidence="2 4" id="KW-0479">Metal-binding</keyword>
<evidence type="ECO:0000256" key="5">
    <source>
        <dbReference type="SAM" id="MobiDB-lite"/>
    </source>
</evidence>
<proteinExistence type="predicted"/>
<feature type="region of interest" description="Disordered" evidence="5">
    <location>
        <begin position="330"/>
        <end position="350"/>
    </location>
</feature>
<dbReference type="InterPro" id="IPR009056">
    <property type="entry name" value="Cyt_c-like_dom"/>
</dbReference>
<protein>
    <submittedName>
        <fullName evidence="7">Cytochrome c</fullName>
    </submittedName>
</protein>
<keyword evidence="3 4" id="KW-0408">Iron</keyword>
<reference evidence="7 8" key="1">
    <citation type="submission" date="2024-02" db="EMBL/GenBank/DDBJ databases">
        <title>Genome and pathogenicity analysis of Helicobacter mastomyrinus isolated from mice.</title>
        <authorList>
            <person name="Zhu L."/>
        </authorList>
    </citation>
    <scope>NUCLEOTIDE SEQUENCE [LARGE SCALE GENOMIC DNA]</scope>
    <source>
        <strain evidence="7 8">Hm-17</strain>
    </source>
</reference>
<name>A0ABZ3F1Q9_9HELI</name>
<feature type="compositionally biased region" description="Polar residues" evidence="5">
    <location>
        <begin position="242"/>
        <end position="259"/>
    </location>
</feature>
<dbReference type="EMBL" id="CP145316">
    <property type="protein sequence ID" value="XAM17099.1"/>
    <property type="molecule type" value="Genomic_DNA"/>
</dbReference>
<dbReference type="Proteomes" id="UP001434737">
    <property type="component" value="Chromosome"/>
</dbReference>
<keyword evidence="1 4" id="KW-0349">Heme</keyword>